<dbReference type="Proteomes" id="UP000464620">
    <property type="component" value="Chromosome B09"/>
</dbReference>
<keyword evidence="1" id="KW-0863">Zinc-finger</keyword>
<dbReference type="PROSITE" id="PS00028">
    <property type="entry name" value="ZINC_FINGER_C2H2_1"/>
    <property type="match status" value="1"/>
</dbReference>
<dbReference type="InterPro" id="IPR013087">
    <property type="entry name" value="Znf_C2H2_type"/>
</dbReference>
<accession>A0A6B9VBY5</accession>
<dbReference type="AlphaFoldDB" id="A0A6B9VBY5"/>
<proteinExistence type="predicted"/>
<gene>
    <name evidence="3" type="ORF">DS421_19g659410</name>
</gene>
<dbReference type="GO" id="GO:0008270">
    <property type="term" value="F:zinc ion binding"/>
    <property type="evidence" value="ECO:0007669"/>
    <property type="project" value="UniProtKB-KW"/>
</dbReference>
<dbReference type="Gramene" id="arahy.Tifrunner.gnm2.ann2.Ah19g356100.1">
    <property type="protein sequence ID" value="arahy.Tifrunner.gnm2.ann2.Ah19g356100.1-CDS-1"/>
    <property type="gene ID" value="arahy.Tifrunner.gnm2.ann2.Ah19g356100"/>
</dbReference>
<evidence type="ECO:0000256" key="1">
    <source>
        <dbReference type="PROSITE-ProRule" id="PRU00042"/>
    </source>
</evidence>
<dbReference type="PROSITE" id="PS50157">
    <property type="entry name" value="ZINC_FINGER_C2H2_2"/>
    <property type="match status" value="1"/>
</dbReference>
<sequence>MSDTFYNFRRQGLFNYGQYRSLNNNHQNPISCRICNQVFHSFQALIIHSESHLLTRENNLYRGTQSFSPNLVNSQRERLIPSHHRRLVANSFQPRLTRASPYPYATRAAMSRPPSSTIRPCNFPLELRSSSTLSYLTEMTRLPSSSTPLIHQVEEIMEVSTVDGTRALIDKLNKPIVKNHFVNIINLNDPALDLELNL</sequence>
<organism evidence="3 4">
    <name type="scientific">Arachis hypogaea</name>
    <name type="common">Peanut</name>
    <dbReference type="NCBI Taxonomy" id="3818"/>
    <lineage>
        <taxon>Eukaryota</taxon>
        <taxon>Viridiplantae</taxon>
        <taxon>Streptophyta</taxon>
        <taxon>Embryophyta</taxon>
        <taxon>Tracheophyta</taxon>
        <taxon>Spermatophyta</taxon>
        <taxon>Magnoliopsida</taxon>
        <taxon>eudicotyledons</taxon>
        <taxon>Gunneridae</taxon>
        <taxon>Pentapetalae</taxon>
        <taxon>rosids</taxon>
        <taxon>fabids</taxon>
        <taxon>Fabales</taxon>
        <taxon>Fabaceae</taxon>
        <taxon>Papilionoideae</taxon>
        <taxon>50 kb inversion clade</taxon>
        <taxon>dalbergioids sensu lato</taxon>
        <taxon>Dalbergieae</taxon>
        <taxon>Pterocarpus clade</taxon>
        <taxon>Arachis</taxon>
    </lineage>
</organism>
<protein>
    <recommendedName>
        <fullName evidence="2">C2H2-type domain-containing protein</fullName>
    </recommendedName>
</protein>
<keyword evidence="1" id="KW-0479">Metal-binding</keyword>
<reference evidence="3 4" key="1">
    <citation type="submission" date="2020-01" db="EMBL/GenBank/DDBJ databases">
        <title>Genome sequence of Arachis hypogaea, cultivar Shitouqi.</title>
        <authorList>
            <person name="Zhuang W."/>
            <person name="Chen H."/>
            <person name="Varshney R."/>
            <person name="Wang D."/>
            <person name="Ming R."/>
        </authorList>
    </citation>
    <scope>NUCLEOTIDE SEQUENCE [LARGE SCALE GENOMIC DNA]</scope>
    <source>
        <tissue evidence="3">Young leaf</tissue>
    </source>
</reference>
<keyword evidence="1" id="KW-0862">Zinc</keyword>
<feature type="domain" description="C2H2-type" evidence="2">
    <location>
        <begin position="30"/>
        <end position="57"/>
    </location>
</feature>
<evidence type="ECO:0000313" key="3">
    <source>
        <dbReference type="EMBL" id="QHN78211.1"/>
    </source>
</evidence>
<name>A0A6B9VBY5_ARAHY</name>
<dbReference type="EMBL" id="CP031001">
    <property type="protein sequence ID" value="QHN78211.1"/>
    <property type="molecule type" value="Genomic_DNA"/>
</dbReference>
<evidence type="ECO:0000313" key="4">
    <source>
        <dbReference type="Proteomes" id="UP000464620"/>
    </source>
</evidence>
<evidence type="ECO:0000259" key="2">
    <source>
        <dbReference type="PROSITE" id="PS50157"/>
    </source>
</evidence>